<dbReference type="STRING" id="177437.HRM2_33490"/>
<keyword evidence="2 5" id="KW-0812">Transmembrane</keyword>
<accession>C0QMA7</accession>
<protein>
    <submittedName>
        <fullName evidence="7">SulP2</fullName>
    </submittedName>
</protein>
<dbReference type="PANTHER" id="PTHR11814">
    <property type="entry name" value="SULFATE TRANSPORTER"/>
    <property type="match status" value="1"/>
</dbReference>
<evidence type="ECO:0000313" key="8">
    <source>
        <dbReference type="Proteomes" id="UP000000442"/>
    </source>
</evidence>
<dbReference type="CDD" id="cd07042">
    <property type="entry name" value="STAS_SulP_like_sulfate_transporter"/>
    <property type="match status" value="1"/>
</dbReference>
<keyword evidence="8" id="KW-1185">Reference proteome</keyword>
<dbReference type="Pfam" id="PF01740">
    <property type="entry name" value="STAS"/>
    <property type="match status" value="1"/>
</dbReference>
<evidence type="ECO:0000256" key="1">
    <source>
        <dbReference type="ARBA" id="ARBA00004141"/>
    </source>
</evidence>
<dbReference type="InterPro" id="IPR002645">
    <property type="entry name" value="STAS_dom"/>
</dbReference>
<name>C0QMA7_DESAH</name>
<comment type="subcellular location">
    <subcellularLocation>
        <location evidence="1">Membrane</location>
        <topology evidence="1">Multi-pass membrane protein</topology>
    </subcellularLocation>
</comment>
<keyword evidence="4 5" id="KW-0472">Membrane</keyword>
<feature type="domain" description="STAS" evidence="6">
    <location>
        <begin position="438"/>
        <end position="550"/>
    </location>
</feature>
<dbReference type="EMBL" id="CP001087">
    <property type="protein sequence ID" value="ACN16424.1"/>
    <property type="molecule type" value="Genomic_DNA"/>
</dbReference>
<feature type="transmembrane region" description="Helical" evidence="5">
    <location>
        <begin position="249"/>
        <end position="267"/>
    </location>
</feature>
<dbReference type="Pfam" id="PF00916">
    <property type="entry name" value="Sulfate_transp"/>
    <property type="match status" value="1"/>
</dbReference>
<organism evidence="7 8">
    <name type="scientific">Desulforapulum autotrophicum (strain ATCC 43914 / DSM 3382 / VKM B-1955 / HRM2)</name>
    <name type="common">Desulfobacterium autotrophicum</name>
    <dbReference type="NCBI Taxonomy" id="177437"/>
    <lineage>
        <taxon>Bacteria</taxon>
        <taxon>Pseudomonadati</taxon>
        <taxon>Thermodesulfobacteriota</taxon>
        <taxon>Desulfobacteria</taxon>
        <taxon>Desulfobacterales</taxon>
        <taxon>Desulfobacteraceae</taxon>
        <taxon>Desulforapulum</taxon>
    </lineage>
</organism>
<dbReference type="GO" id="GO:0055085">
    <property type="term" value="P:transmembrane transport"/>
    <property type="evidence" value="ECO:0007669"/>
    <property type="project" value="InterPro"/>
</dbReference>
<feature type="transmembrane region" description="Helical" evidence="5">
    <location>
        <begin position="177"/>
        <end position="198"/>
    </location>
</feature>
<dbReference type="PROSITE" id="PS50801">
    <property type="entry name" value="STAS"/>
    <property type="match status" value="1"/>
</dbReference>
<dbReference type="GO" id="GO:0016020">
    <property type="term" value="C:membrane"/>
    <property type="evidence" value="ECO:0007669"/>
    <property type="project" value="UniProtKB-SubCell"/>
</dbReference>
<evidence type="ECO:0000256" key="3">
    <source>
        <dbReference type="ARBA" id="ARBA00022989"/>
    </source>
</evidence>
<evidence type="ECO:0000256" key="2">
    <source>
        <dbReference type="ARBA" id="ARBA00022692"/>
    </source>
</evidence>
<feature type="transmembrane region" description="Helical" evidence="5">
    <location>
        <begin position="98"/>
        <end position="118"/>
    </location>
</feature>
<evidence type="ECO:0000256" key="5">
    <source>
        <dbReference type="SAM" id="Phobius"/>
    </source>
</evidence>
<dbReference type="InterPro" id="IPR036513">
    <property type="entry name" value="STAS_dom_sf"/>
</dbReference>
<dbReference type="Proteomes" id="UP000000442">
    <property type="component" value="Chromosome"/>
</dbReference>
<dbReference type="eggNOG" id="COG0659">
    <property type="taxonomic scope" value="Bacteria"/>
</dbReference>
<feature type="transmembrane region" description="Helical" evidence="5">
    <location>
        <begin position="72"/>
        <end position="91"/>
    </location>
</feature>
<dbReference type="InterPro" id="IPR011547">
    <property type="entry name" value="SLC26A/SulP_dom"/>
</dbReference>
<dbReference type="KEGG" id="dat:HRM2_33490"/>
<feature type="transmembrane region" description="Helical" evidence="5">
    <location>
        <begin position="288"/>
        <end position="308"/>
    </location>
</feature>
<evidence type="ECO:0000259" key="6">
    <source>
        <dbReference type="PROSITE" id="PS50801"/>
    </source>
</evidence>
<gene>
    <name evidence="7" type="primary">sulP2</name>
    <name evidence="7" type="ordered locus">HRM2_33490</name>
</gene>
<dbReference type="AlphaFoldDB" id="C0QMA7"/>
<evidence type="ECO:0000256" key="4">
    <source>
        <dbReference type="ARBA" id="ARBA00023136"/>
    </source>
</evidence>
<feature type="transmembrane region" description="Helical" evidence="5">
    <location>
        <begin position="205"/>
        <end position="229"/>
    </location>
</feature>
<keyword evidence="3 5" id="KW-1133">Transmembrane helix</keyword>
<feature type="transmembrane region" description="Helical" evidence="5">
    <location>
        <begin position="382"/>
        <end position="412"/>
    </location>
</feature>
<reference evidence="7 8" key="1">
    <citation type="journal article" date="2009" name="Environ. Microbiol.">
        <title>Genome sequence of Desulfobacterium autotrophicum HRM2, a marine sulfate reducer oxidizing organic carbon completely to carbon dioxide.</title>
        <authorList>
            <person name="Strittmatter A.W."/>
            <person name="Liesegang H."/>
            <person name="Rabus R."/>
            <person name="Decker I."/>
            <person name="Amann J."/>
            <person name="Andres S."/>
            <person name="Henne A."/>
            <person name="Fricke W.F."/>
            <person name="Martinez-Arias R."/>
            <person name="Bartels D."/>
            <person name="Goesmann A."/>
            <person name="Krause L."/>
            <person name="Puehler A."/>
            <person name="Klenk H.P."/>
            <person name="Richter M."/>
            <person name="Schuler M."/>
            <person name="Gloeckner F.O."/>
            <person name="Meyerdierks A."/>
            <person name="Gottschalk G."/>
            <person name="Amann R."/>
        </authorList>
    </citation>
    <scope>NUCLEOTIDE SEQUENCE [LARGE SCALE GENOMIC DNA]</scope>
    <source>
        <strain evidence="8">ATCC 43914 / DSM 3382 / HRM2</strain>
    </source>
</reference>
<dbReference type="Gene3D" id="3.30.750.24">
    <property type="entry name" value="STAS domain"/>
    <property type="match status" value="1"/>
</dbReference>
<feature type="transmembrane region" description="Helical" evidence="5">
    <location>
        <begin position="50"/>
        <end position="66"/>
    </location>
</feature>
<dbReference type="SUPFAM" id="SSF52091">
    <property type="entry name" value="SpoIIaa-like"/>
    <property type="match status" value="1"/>
</dbReference>
<evidence type="ECO:0000313" key="7">
    <source>
        <dbReference type="EMBL" id="ACN16424.1"/>
    </source>
</evidence>
<proteinExistence type="predicted"/>
<dbReference type="OrthoDB" id="9769739at2"/>
<feature type="transmembrane region" description="Helical" evidence="5">
    <location>
        <begin position="124"/>
        <end position="144"/>
    </location>
</feature>
<feature type="transmembrane region" description="Helical" evidence="5">
    <location>
        <begin position="328"/>
        <end position="361"/>
    </location>
</feature>
<sequence length="590" mass="63212">MIRLFPFLQWITLINAHSLKADLSAGLTNAFIVLPQGVSFAMIAGLPSEYGLYTALVPPIIAALFGSSRHLISGPTTALSIIIFSTLSPLVEPGSMAYIQLVLTLTFLAGVFQLVFGLAKLGTVLNFVSHSVIVGFTAGAAFLIAAGQLKYAMGIVVPNGSSFFTTCAILIKSSSHSNWSELAVAIVTLICGVILKAWRPRWPGLLMAMIIGSVFAVAINGQAHGVRLLGALSGSLPPLSTPDFTLDTLRMLAPGALALALIGLIEASSIARSIAVNSKQHIDGSQEFIGQGLSNIVGSFFSGYASSGSFTRSGVNYEAGAQTPLSSIFSALVLGAIILLVAPLTAWLPLSAMGGIILIVAFKLIDLRHIREILKSSRSESFVLATTFCATLVFEIEFAIYAGVLLSLAIYLTRMSHPFVHTLVPDPQTPQRRMTPIHNGDLPECPQLKIILIDGSLFFGAANHIAQIFEEIDADSPRHLLIVGSRISYIDVSGAMMLVQEAQRRRSLGKRLFLCSLSQKIRHFMDLGDFTRDIGEANIFDSKLTAIARIVSELETPVCQSCPARIFQECPPLKKGKRTVDPGLEPTVLP</sequence>
<dbReference type="HOGENOM" id="CLU_003182_13_1_7"/>
<dbReference type="InterPro" id="IPR001902">
    <property type="entry name" value="SLC26A/SulP_fam"/>
</dbReference>